<keyword evidence="1 3" id="KW-0808">Transferase</keyword>
<sequence>MLHLIRTDFTNNDFVKLVSFLDADLKIRDGEDHDFYNQFNKIDGLKNVVVTYENDNPVGCGAFKIHPNATVEIKRMYVSPYGRRKGIASAILTELEQWAKELNHKKCILETGVKQPEAIALYKKCGYTITANFGFYENVENSVCFEKYI</sequence>
<accession>A0A238X427</accession>
<evidence type="ECO:0000259" key="2">
    <source>
        <dbReference type="PROSITE" id="PS51186"/>
    </source>
</evidence>
<feature type="domain" description="N-acetyltransferase" evidence="2">
    <location>
        <begin position="4"/>
        <end position="149"/>
    </location>
</feature>
<dbReference type="RefSeq" id="WP_089377871.1">
    <property type="nucleotide sequence ID" value="NZ_FZNX01000002.1"/>
</dbReference>
<dbReference type="InterPro" id="IPR000182">
    <property type="entry name" value="GNAT_dom"/>
</dbReference>
<dbReference type="PROSITE" id="PS51186">
    <property type="entry name" value="GNAT"/>
    <property type="match status" value="1"/>
</dbReference>
<organism evidence="3 4">
    <name type="scientific">Lutibacter flavus</name>
    <dbReference type="NCBI Taxonomy" id="691689"/>
    <lineage>
        <taxon>Bacteria</taxon>
        <taxon>Pseudomonadati</taxon>
        <taxon>Bacteroidota</taxon>
        <taxon>Flavobacteriia</taxon>
        <taxon>Flavobacteriales</taxon>
        <taxon>Flavobacteriaceae</taxon>
        <taxon>Lutibacter</taxon>
    </lineage>
</organism>
<protein>
    <submittedName>
        <fullName evidence="3">Acetyltransferase (GNAT) family protein</fullName>
    </submittedName>
</protein>
<dbReference type="GO" id="GO:0008080">
    <property type="term" value="F:N-acetyltransferase activity"/>
    <property type="evidence" value="ECO:0007669"/>
    <property type="project" value="InterPro"/>
</dbReference>
<evidence type="ECO:0000313" key="4">
    <source>
        <dbReference type="Proteomes" id="UP000198412"/>
    </source>
</evidence>
<proteinExistence type="predicted"/>
<dbReference type="EMBL" id="FZNX01000002">
    <property type="protein sequence ID" value="SNR53746.1"/>
    <property type="molecule type" value="Genomic_DNA"/>
</dbReference>
<dbReference type="InterPro" id="IPR050769">
    <property type="entry name" value="NAT_camello-type"/>
</dbReference>
<dbReference type="Pfam" id="PF00583">
    <property type="entry name" value="Acetyltransf_1"/>
    <property type="match status" value="1"/>
</dbReference>
<dbReference type="InterPro" id="IPR016181">
    <property type="entry name" value="Acyl_CoA_acyltransferase"/>
</dbReference>
<evidence type="ECO:0000313" key="3">
    <source>
        <dbReference type="EMBL" id="SNR53746.1"/>
    </source>
</evidence>
<dbReference type="Gene3D" id="3.40.630.30">
    <property type="match status" value="1"/>
</dbReference>
<dbReference type="PANTHER" id="PTHR13947">
    <property type="entry name" value="GNAT FAMILY N-ACETYLTRANSFERASE"/>
    <property type="match status" value="1"/>
</dbReference>
<dbReference type="AlphaFoldDB" id="A0A238X427"/>
<dbReference type="OrthoDB" id="9803233at2"/>
<gene>
    <name evidence="3" type="ORF">SAMN04488111_1561</name>
</gene>
<name>A0A238X427_9FLAO</name>
<reference evidence="4" key="1">
    <citation type="submission" date="2017-06" db="EMBL/GenBank/DDBJ databases">
        <authorList>
            <person name="Varghese N."/>
            <person name="Submissions S."/>
        </authorList>
    </citation>
    <scope>NUCLEOTIDE SEQUENCE [LARGE SCALE GENOMIC DNA]</scope>
    <source>
        <strain evidence="4">DSM 27993</strain>
    </source>
</reference>
<dbReference type="PANTHER" id="PTHR13947:SF37">
    <property type="entry name" value="LD18367P"/>
    <property type="match status" value="1"/>
</dbReference>
<keyword evidence="4" id="KW-1185">Reference proteome</keyword>
<dbReference type="SUPFAM" id="SSF55729">
    <property type="entry name" value="Acyl-CoA N-acyltransferases (Nat)"/>
    <property type="match status" value="1"/>
</dbReference>
<dbReference type="Proteomes" id="UP000198412">
    <property type="component" value="Unassembled WGS sequence"/>
</dbReference>
<dbReference type="CDD" id="cd04301">
    <property type="entry name" value="NAT_SF"/>
    <property type="match status" value="1"/>
</dbReference>
<evidence type="ECO:0000256" key="1">
    <source>
        <dbReference type="ARBA" id="ARBA00022679"/>
    </source>
</evidence>